<keyword evidence="2" id="KW-0678">Repressor</keyword>
<sequence length="261" mass="29421">MFKNVQLGGFIMVSFERMSRIMDILTKRKIISTFQLEALMYCSTSTLRRDLIKLEKEGKIIRSHGEVRLVTTNNIEYAYDSRSHEETQGKQQIAETASTFLTDNQSIFIDSSSTCATLAPHLGTLQNLRVITNGIEIARKLNNYENITLFFCGGHIGYGTNSALGDFATGFINNFHADICFMSCRGLDRFAAYEANHSQALFKQQMIANSDVAILLADHSKFNTSHYFKLSNYNAIDYIVTNQAPVESFQDTVGAQCEILW</sequence>
<keyword evidence="9" id="KW-1185">Reference proteome</keyword>
<dbReference type="SMART" id="SM00420">
    <property type="entry name" value="HTH_DEOR"/>
    <property type="match status" value="1"/>
</dbReference>
<evidence type="ECO:0000313" key="8">
    <source>
        <dbReference type="EMBL" id="EEW37546.1"/>
    </source>
</evidence>
<dbReference type="AlphaFoldDB" id="C8NG60"/>
<dbReference type="InterPro" id="IPR037171">
    <property type="entry name" value="NagB/RpiA_transferase-like"/>
</dbReference>
<dbReference type="HOGENOM" id="CLU_060699_0_0_9"/>
<dbReference type="InterPro" id="IPR036390">
    <property type="entry name" value="WH_DNA-bd_sf"/>
</dbReference>
<dbReference type="InterPro" id="IPR014036">
    <property type="entry name" value="DeoR-like_C"/>
</dbReference>
<dbReference type="SUPFAM" id="SSF100950">
    <property type="entry name" value="NagB/RpiA/CoA transferase-like"/>
    <property type="match status" value="1"/>
</dbReference>
<dbReference type="InterPro" id="IPR001034">
    <property type="entry name" value="DeoR_HTH"/>
</dbReference>
<keyword evidence="5" id="KW-0804">Transcription</keyword>
<evidence type="ECO:0000256" key="1">
    <source>
        <dbReference type="ARBA" id="ARBA00021390"/>
    </source>
</evidence>
<reference evidence="8 9" key="1">
    <citation type="submission" date="2009-08" db="EMBL/GenBank/DDBJ databases">
        <authorList>
            <person name="Muzny D."/>
            <person name="Qin X."/>
            <person name="Deng J."/>
            <person name="Jiang H."/>
            <person name="Liu Y."/>
            <person name="Qu J."/>
            <person name="Song X.-Z."/>
            <person name="Zhang L."/>
            <person name="Thornton R."/>
            <person name="Coyle M."/>
            <person name="Francisco L."/>
            <person name="Jackson L."/>
            <person name="Javaid M."/>
            <person name="Korchina V."/>
            <person name="Kovar C."/>
            <person name="Mata R."/>
            <person name="Mathew T."/>
            <person name="Ngo R."/>
            <person name="Nguyen L."/>
            <person name="Nguyen N."/>
            <person name="Okwuonu G."/>
            <person name="Ongeri F."/>
            <person name="Pham C."/>
            <person name="Simmons D."/>
            <person name="Wilczek-Boney K."/>
            <person name="Hale W."/>
            <person name="Jakkamsetti A."/>
            <person name="Pham P."/>
            <person name="Ruth R."/>
            <person name="San Lucas F."/>
            <person name="Warren J."/>
            <person name="Zhang J."/>
            <person name="Zhao Z."/>
            <person name="Zhou C."/>
            <person name="Zhu D."/>
            <person name="Lee S."/>
            <person name="Bess C."/>
            <person name="Blankenburg K."/>
            <person name="Forbes L."/>
            <person name="Fu Q."/>
            <person name="Gubbala S."/>
            <person name="Hirani K."/>
            <person name="Jayaseelan J.C."/>
            <person name="Lara F."/>
            <person name="Munidasa M."/>
            <person name="Palculict T."/>
            <person name="Patil S."/>
            <person name="Pu L.-L."/>
            <person name="Saada N."/>
            <person name="Tang L."/>
            <person name="Weissenberger G."/>
            <person name="Zhu Y."/>
            <person name="Hemphill L."/>
            <person name="Shang Y."/>
            <person name="Youmans B."/>
            <person name="Ayvaz T."/>
            <person name="Ross M."/>
            <person name="Santibanez J."/>
            <person name="Aqrawi P."/>
            <person name="Gross S."/>
            <person name="Joshi V."/>
            <person name="Fowler G."/>
            <person name="Nazareth L."/>
            <person name="Reid J."/>
            <person name="Worley K."/>
            <person name="Petrosino J."/>
            <person name="Highlander S."/>
            <person name="Gibbs R."/>
        </authorList>
    </citation>
    <scope>NUCLEOTIDE SEQUENCE [LARGE SCALE GENOMIC DNA]</scope>
    <source>
        <strain evidence="8 9">ATCC 49175</strain>
    </source>
</reference>
<evidence type="ECO:0000256" key="5">
    <source>
        <dbReference type="ARBA" id="ARBA00023163"/>
    </source>
</evidence>
<dbReference type="eggNOG" id="COG1349">
    <property type="taxonomic scope" value="Bacteria"/>
</dbReference>
<dbReference type="PROSITE" id="PS51000">
    <property type="entry name" value="HTH_DEOR_2"/>
    <property type="match status" value="1"/>
</dbReference>
<comment type="function">
    <text evidence="6">Repressor of the lactose catabolism operon. Galactose-6-phosphate is the inducer.</text>
</comment>
<evidence type="ECO:0000256" key="6">
    <source>
        <dbReference type="ARBA" id="ARBA00024937"/>
    </source>
</evidence>
<dbReference type="InterPro" id="IPR018356">
    <property type="entry name" value="Tscrpt_reg_HTH_DeoR_CS"/>
</dbReference>
<dbReference type="GO" id="GO:0003700">
    <property type="term" value="F:DNA-binding transcription factor activity"/>
    <property type="evidence" value="ECO:0007669"/>
    <property type="project" value="InterPro"/>
</dbReference>
<evidence type="ECO:0000313" key="9">
    <source>
        <dbReference type="Proteomes" id="UP000005926"/>
    </source>
</evidence>
<evidence type="ECO:0000259" key="7">
    <source>
        <dbReference type="PROSITE" id="PS51000"/>
    </source>
</evidence>
<comment type="caution">
    <text evidence="8">The sequence shown here is derived from an EMBL/GenBank/DDBJ whole genome shotgun (WGS) entry which is preliminary data.</text>
</comment>
<dbReference type="SUPFAM" id="SSF46785">
    <property type="entry name" value="Winged helix' DNA-binding domain"/>
    <property type="match status" value="1"/>
</dbReference>
<dbReference type="PANTHER" id="PTHR30363:SF4">
    <property type="entry name" value="GLYCEROL-3-PHOSPHATE REGULON REPRESSOR"/>
    <property type="match status" value="1"/>
</dbReference>
<dbReference type="SMART" id="SM01134">
    <property type="entry name" value="DeoRC"/>
    <property type="match status" value="1"/>
</dbReference>
<accession>C8NG60</accession>
<dbReference type="PROSITE" id="PS00894">
    <property type="entry name" value="HTH_DEOR_1"/>
    <property type="match status" value="1"/>
</dbReference>
<dbReference type="STRING" id="638301.HMPREF0444_0905"/>
<evidence type="ECO:0000256" key="2">
    <source>
        <dbReference type="ARBA" id="ARBA00022491"/>
    </source>
</evidence>
<proteinExistence type="predicted"/>
<dbReference type="Proteomes" id="UP000005926">
    <property type="component" value="Unassembled WGS sequence"/>
</dbReference>
<gene>
    <name evidence="8" type="primary">glcR</name>
    <name evidence="8" type="ORF">HMPREF0444_0905</name>
</gene>
<dbReference type="InterPro" id="IPR050313">
    <property type="entry name" value="Carb_Metab_HTH_regulators"/>
</dbReference>
<dbReference type="GO" id="GO:0003677">
    <property type="term" value="F:DNA binding"/>
    <property type="evidence" value="ECO:0007669"/>
    <property type="project" value="UniProtKB-KW"/>
</dbReference>
<dbReference type="EMBL" id="ACKZ01000016">
    <property type="protein sequence ID" value="EEW37546.1"/>
    <property type="molecule type" value="Genomic_DNA"/>
</dbReference>
<dbReference type="Pfam" id="PF00455">
    <property type="entry name" value="DeoRC"/>
    <property type="match status" value="1"/>
</dbReference>
<feature type="domain" description="HTH deoR-type" evidence="7">
    <location>
        <begin position="14"/>
        <end position="69"/>
    </location>
</feature>
<dbReference type="PANTHER" id="PTHR30363">
    <property type="entry name" value="HTH-TYPE TRANSCRIPTIONAL REGULATOR SRLR-RELATED"/>
    <property type="match status" value="1"/>
</dbReference>
<evidence type="ECO:0000256" key="3">
    <source>
        <dbReference type="ARBA" id="ARBA00023015"/>
    </source>
</evidence>
<name>C8NG60_9LACT</name>
<dbReference type="Gene3D" id="3.40.50.1360">
    <property type="match status" value="1"/>
</dbReference>
<dbReference type="Pfam" id="PF08220">
    <property type="entry name" value="HTH_DeoR"/>
    <property type="match status" value="1"/>
</dbReference>
<organism evidence="8 9">
    <name type="scientific">Granulicatella adiacens ATCC 49175</name>
    <dbReference type="NCBI Taxonomy" id="638301"/>
    <lineage>
        <taxon>Bacteria</taxon>
        <taxon>Bacillati</taxon>
        <taxon>Bacillota</taxon>
        <taxon>Bacilli</taxon>
        <taxon>Lactobacillales</taxon>
        <taxon>Carnobacteriaceae</taxon>
        <taxon>Granulicatella</taxon>
    </lineage>
</organism>
<keyword evidence="4" id="KW-0238">DNA-binding</keyword>
<keyword evidence="3" id="KW-0805">Transcription regulation</keyword>
<evidence type="ECO:0000256" key="4">
    <source>
        <dbReference type="ARBA" id="ARBA00023125"/>
    </source>
</evidence>
<protein>
    <recommendedName>
        <fullName evidence="1">Lactose phosphotransferase system repressor</fullName>
    </recommendedName>
</protein>